<gene>
    <name evidence="1" type="ORF">MNB_SV-4-1169</name>
</gene>
<evidence type="ECO:0008006" key="2">
    <source>
        <dbReference type="Google" id="ProtNLM"/>
    </source>
</evidence>
<proteinExistence type="predicted"/>
<organism evidence="1">
    <name type="scientific">hydrothermal vent metagenome</name>
    <dbReference type="NCBI Taxonomy" id="652676"/>
    <lineage>
        <taxon>unclassified sequences</taxon>
        <taxon>metagenomes</taxon>
        <taxon>ecological metagenomes</taxon>
    </lineage>
</organism>
<dbReference type="AlphaFoldDB" id="A0A1W1E7U6"/>
<dbReference type="EMBL" id="FPIB01000007">
    <property type="protein sequence ID" value="SFV89989.1"/>
    <property type="molecule type" value="Genomic_DNA"/>
</dbReference>
<reference evidence="1" key="1">
    <citation type="submission" date="2016-10" db="EMBL/GenBank/DDBJ databases">
        <authorList>
            <person name="de Groot N.N."/>
        </authorList>
    </citation>
    <scope>NUCLEOTIDE SEQUENCE</scope>
</reference>
<evidence type="ECO:0000313" key="1">
    <source>
        <dbReference type="EMBL" id="SFV89989.1"/>
    </source>
</evidence>
<name>A0A1W1E7U6_9ZZZZ</name>
<sequence>MKNPIILILISFAWLGAVDFTGSIDIAHSGYSHASDETETSGYLEFGNKNTLFESKMKCIYLYSDRYEERRYFYLNELFAAKNTEDYRFEIGKRIIFWGELEGYNITDIFNQKNYLLDPFDKSAKLGSWSGTLSRYFGDDLFEAGVKFYEENLDLSDPHTPYYPLPIPYSSSLNLQEGRYTPTLYLSYTLTSEKIVESESRIILWHGYDNKRNFIPIEYGQRLAQYAYRVNKALFLSHIVYEDMIFKLEGSYTHIIDYAPMSDYGQFGVGAEKSLYDIGGTDVTFYTEYYRYIYKDDTKVKNVDISEIYNDDLFLAAKLNFNDTRSSELRAGMLYDLGNSEKVFKVEAKMRLLDRFVLHALWLHILPDDNTLLSAFEDHTRITFGIRYTF</sequence>
<protein>
    <recommendedName>
        <fullName evidence="2">Porin domain-containing protein</fullName>
    </recommendedName>
</protein>
<accession>A0A1W1E7U6</accession>